<keyword evidence="1" id="KW-0732">Signal</keyword>
<feature type="chain" id="PRO_5045246993" evidence="1">
    <location>
        <begin position="33"/>
        <end position="327"/>
    </location>
</feature>
<dbReference type="PROSITE" id="PS51257">
    <property type="entry name" value="PROKAR_LIPOPROTEIN"/>
    <property type="match status" value="1"/>
</dbReference>
<comment type="caution">
    <text evidence="3">The sequence shown here is derived from an EMBL/GenBank/DDBJ whole genome shotgun (WGS) entry which is preliminary data.</text>
</comment>
<protein>
    <submittedName>
        <fullName evidence="3">ABC transporter substrate-binding protein</fullName>
    </submittedName>
</protein>
<keyword evidence="4" id="KW-1185">Reference proteome</keyword>
<dbReference type="Gene3D" id="3.40.190.120">
    <property type="entry name" value="Osmoprotection protein (prox), domain 2"/>
    <property type="match status" value="1"/>
</dbReference>
<accession>A0ABS7P3B3</accession>
<dbReference type="InterPro" id="IPR007210">
    <property type="entry name" value="ABC_Gly_betaine_transp_sub-bd"/>
</dbReference>
<dbReference type="Gene3D" id="3.40.190.10">
    <property type="entry name" value="Periplasmic binding protein-like II"/>
    <property type="match status" value="1"/>
</dbReference>
<organism evidence="3 4">
    <name type="scientific">Rhodococcoides corynebacterioides</name>
    <dbReference type="NCBI Taxonomy" id="53972"/>
    <lineage>
        <taxon>Bacteria</taxon>
        <taxon>Bacillati</taxon>
        <taxon>Actinomycetota</taxon>
        <taxon>Actinomycetes</taxon>
        <taxon>Mycobacteriales</taxon>
        <taxon>Nocardiaceae</taxon>
        <taxon>Rhodococcoides</taxon>
    </lineage>
</organism>
<feature type="signal peptide" evidence="1">
    <location>
        <begin position="1"/>
        <end position="32"/>
    </location>
</feature>
<evidence type="ECO:0000313" key="3">
    <source>
        <dbReference type="EMBL" id="MBY6365691.1"/>
    </source>
</evidence>
<reference evidence="3 4" key="1">
    <citation type="submission" date="2020-06" db="EMBL/GenBank/DDBJ databases">
        <title>Taxonomy, biology and ecology of Rhodococcus bacteria occurring in California pistachio and other woody hosts as revealed by genome sequence analyses.</title>
        <authorList>
            <person name="Gai Y."/>
            <person name="Riely B."/>
        </authorList>
    </citation>
    <scope>NUCLEOTIDE SEQUENCE [LARGE SCALE GENOMIC DNA]</scope>
    <source>
        <strain evidence="3 4">BP-281</strain>
    </source>
</reference>
<sequence>MNTTRRTRLPRRGSVRLATTALVASAALALSACGGGESNPLSSGGEGGSGGDTNAIVVGSANFTESEIIANIYADALRANGFDASTRLSIGSREAYIPAVQDGSIDLIPDYTGNLLLYLDPEATATASDEVSAALTEALPDTLAASTPAPAEDKDAVVVTRETAERWNLTNISDLAPYAGEVRFGGPPEFAERPVGLPGLRDKYGVDIPAANFVPISDGGGPATVAALVSGEITAANLFTTTPAIVENDLVALADPDNNFPAQNVVPVYNSSKASDKLTAVLNAVSEKLTTVELLALNQEVSGENKTEPAAAASAWVAEQGLDKPVQ</sequence>
<dbReference type="SUPFAM" id="SSF53850">
    <property type="entry name" value="Periplasmic binding protein-like II"/>
    <property type="match status" value="1"/>
</dbReference>
<proteinExistence type="predicted"/>
<evidence type="ECO:0000313" key="4">
    <source>
        <dbReference type="Proteomes" id="UP000825228"/>
    </source>
</evidence>
<name>A0ABS7P3B3_9NOCA</name>
<dbReference type="RefSeq" id="WP_222682824.1">
    <property type="nucleotide sequence ID" value="NZ_JABUBT010000001.1"/>
</dbReference>
<dbReference type="Pfam" id="PF04069">
    <property type="entry name" value="OpuAC"/>
    <property type="match status" value="1"/>
</dbReference>
<dbReference type="EMBL" id="JABUBU010000001">
    <property type="protein sequence ID" value="MBY6365691.1"/>
    <property type="molecule type" value="Genomic_DNA"/>
</dbReference>
<gene>
    <name evidence="3" type="ORF">HQ603_02875</name>
</gene>
<feature type="domain" description="ABC-type glycine betaine transport system substrate-binding" evidence="2">
    <location>
        <begin position="55"/>
        <end position="319"/>
    </location>
</feature>
<dbReference type="CDD" id="cd13606">
    <property type="entry name" value="PBP2_ProX_like"/>
    <property type="match status" value="1"/>
</dbReference>
<evidence type="ECO:0000259" key="2">
    <source>
        <dbReference type="Pfam" id="PF04069"/>
    </source>
</evidence>
<dbReference type="Proteomes" id="UP000825228">
    <property type="component" value="Unassembled WGS sequence"/>
</dbReference>
<evidence type="ECO:0000256" key="1">
    <source>
        <dbReference type="SAM" id="SignalP"/>
    </source>
</evidence>